<gene>
    <name evidence="1" type="ORF">COV60_00985</name>
</gene>
<dbReference type="AlphaFoldDB" id="A0A2H0N358"/>
<evidence type="ECO:0000313" key="2">
    <source>
        <dbReference type="Proteomes" id="UP000229782"/>
    </source>
</evidence>
<proteinExistence type="predicted"/>
<organism evidence="1 2">
    <name type="scientific">Candidatus Magasanikbacteria bacterium CG11_big_fil_rev_8_21_14_0_20_43_7</name>
    <dbReference type="NCBI Taxonomy" id="1974654"/>
    <lineage>
        <taxon>Bacteria</taxon>
        <taxon>Candidatus Magasanikiibacteriota</taxon>
    </lineage>
</organism>
<evidence type="ECO:0000313" key="1">
    <source>
        <dbReference type="EMBL" id="PIR03318.1"/>
    </source>
</evidence>
<protein>
    <submittedName>
        <fullName evidence="1">Uncharacterized protein</fullName>
    </submittedName>
</protein>
<accession>A0A2H0N358</accession>
<dbReference type="EMBL" id="PCWM01000019">
    <property type="protein sequence ID" value="PIR03318.1"/>
    <property type="molecule type" value="Genomic_DNA"/>
</dbReference>
<dbReference type="Proteomes" id="UP000229782">
    <property type="component" value="Unassembled WGS sequence"/>
</dbReference>
<reference evidence="1 2" key="1">
    <citation type="submission" date="2017-09" db="EMBL/GenBank/DDBJ databases">
        <title>Depth-based differentiation of microbial function through sediment-hosted aquifers and enrichment of novel symbionts in the deep terrestrial subsurface.</title>
        <authorList>
            <person name="Probst A.J."/>
            <person name="Ladd B."/>
            <person name="Jarett J.K."/>
            <person name="Geller-Mcgrath D.E."/>
            <person name="Sieber C.M."/>
            <person name="Emerson J.B."/>
            <person name="Anantharaman K."/>
            <person name="Thomas B.C."/>
            <person name="Malmstrom R."/>
            <person name="Stieglmeier M."/>
            <person name="Klingl A."/>
            <person name="Woyke T."/>
            <person name="Ryan C.M."/>
            <person name="Banfield J.F."/>
        </authorList>
    </citation>
    <scope>NUCLEOTIDE SEQUENCE [LARGE SCALE GENOMIC DNA]</scope>
    <source>
        <strain evidence="1">CG11_big_fil_rev_8_21_14_0_20_43_7</strain>
    </source>
</reference>
<name>A0A2H0N358_9BACT</name>
<sequence length="99" mass="11410">MKTVNLSYEIEPFGWKGPYVDREKLDRVIEHLREGRDVQISIYLTKARGSIKDHVSKVQEAWILCIDPYGVEAEIGRTVAVEESRVVIMTINHLDVVQE</sequence>
<comment type="caution">
    <text evidence="1">The sequence shown here is derived from an EMBL/GenBank/DDBJ whole genome shotgun (WGS) entry which is preliminary data.</text>
</comment>